<evidence type="ECO:0000313" key="1">
    <source>
        <dbReference type="EMBL" id="QZA58172.1"/>
    </source>
</evidence>
<accession>A0ABX8Z0X8</accession>
<keyword evidence="2" id="KW-1185">Reference proteome</keyword>
<reference evidence="1 2" key="1">
    <citation type="submission" date="2021-05" db="EMBL/GenBank/DDBJ databases">
        <title>Ecology and evolution of chlamydial symbionts of arthropods.</title>
        <authorList>
            <person name="Halter T."/>
            <person name="Sixt B.S."/>
            <person name="Toenshoff E.R."/>
            <person name="Koestlbacher S."/>
            <person name="Schulz F."/>
            <person name="Kostanjsek R."/>
            <person name="Collingro A."/>
            <person name="Hendrickx F."/>
            <person name="Horn M."/>
        </authorList>
    </citation>
    <scope>NUCLEOTIDE SEQUENCE [LARGE SCALE GENOMIC DNA]</scope>
    <source>
        <strain evidence="1 2">15C</strain>
    </source>
</reference>
<evidence type="ECO:0000313" key="2">
    <source>
        <dbReference type="Proteomes" id="UP000822862"/>
    </source>
</evidence>
<sequence>MTTPIKERSWNCFHNQLHSSNSQINSPFREYNFYKKYISAKITRMTTQNHFTLQNAQLSSGAKYIKKNPSFLSVFNEAEQTSILQCMDYLFSKVQAPCLDTQELIVLFCKRLKESVGDLAFHLLIRPCSLLVPLASKDFPPWILSSSSILEVENTPDEFIDVMQKLIEMSDDIRSALPPLERYRVNKITLKGLSQELDLLKENIDRKRFPEKEPSEVFREFSQAALPLSQEKSLLPSANTKVFKVWKKNLKRGIEEVD</sequence>
<protein>
    <submittedName>
        <fullName evidence="1">Uncharacterized protein</fullName>
    </submittedName>
</protein>
<dbReference type="Proteomes" id="UP000822862">
    <property type="component" value="Chromosome"/>
</dbReference>
<name>A0ABX8Z0X8_9BACT</name>
<gene>
    <name evidence="1" type="ORF">RHAB15C_0000042</name>
</gene>
<organism evidence="1 2">
    <name type="scientific">Candidatus Rhabdochlamydia porcellionis</name>
    <dbReference type="NCBI Taxonomy" id="225148"/>
    <lineage>
        <taxon>Bacteria</taxon>
        <taxon>Pseudomonadati</taxon>
        <taxon>Chlamydiota</taxon>
        <taxon>Chlamydiia</taxon>
        <taxon>Parachlamydiales</taxon>
        <taxon>Candidatus Rhabdochlamydiaceae</taxon>
        <taxon>Candidatus Rhabdochlamydia</taxon>
    </lineage>
</organism>
<dbReference type="EMBL" id="CP075585">
    <property type="protein sequence ID" value="QZA58172.1"/>
    <property type="molecule type" value="Genomic_DNA"/>
</dbReference>
<proteinExistence type="predicted"/>